<keyword evidence="2" id="KW-0812">Transmembrane</keyword>
<evidence type="ECO:0000256" key="2">
    <source>
        <dbReference type="SAM" id="Phobius"/>
    </source>
</evidence>
<dbReference type="InterPro" id="IPR014717">
    <property type="entry name" value="Transl_elong_EF1B/ribsomal_bS6"/>
</dbReference>
<organism evidence="3 4">
    <name type="scientific">Actinoplanes oblitus</name>
    <dbReference type="NCBI Taxonomy" id="3040509"/>
    <lineage>
        <taxon>Bacteria</taxon>
        <taxon>Bacillati</taxon>
        <taxon>Actinomycetota</taxon>
        <taxon>Actinomycetes</taxon>
        <taxon>Micromonosporales</taxon>
        <taxon>Micromonosporaceae</taxon>
        <taxon>Actinoplanes</taxon>
    </lineage>
</organism>
<evidence type="ECO:0000313" key="3">
    <source>
        <dbReference type="EMBL" id="WIM97416.1"/>
    </source>
</evidence>
<dbReference type="Pfam" id="PF04350">
    <property type="entry name" value="PilO"/>
    <property type="match status" value="1"/>
</dbReference>
<evidence type="ECO:0000256" key="1">
    <source>
        <dbReference type="SAM" id="Coils"/>
    </source>
</evidence>
<keyword evidence="1" id="KW-0175">Coiled coil</keyword>
<dbReference type="EMBL" id="CP126980">
    <property type="protein sequence ID" value="WIM97416.1"/>
    <property type="molecule type" value="Genomic_DNA"/>
</dbReference>
<name>A0ABY8WHR0_9ACTN</name>
<proteinExistence type="predicted"/>
<dbReference type="Gene3D" id="3.30.70.60">
    <property type="match status" value="1"/>
</dbReference>
<dbReference type="RefSeq" id="WP_284918815.1">
    <property type="nucleotide sequence ID" value="NZ_CP126980.1"/>
</dbReference>
<feature type="coiled-coil region" evidence="1">
    <location>
        <begin position="37"/>
        <end position="81"/>
    </location>
</feature>
<gene>
    <name evidence="3" type="primary">pilO</name>
    <name evidence="3" type="ORF">ACTOB_000933</name>
</gene>
<accession>A0ABY8WHR0</accession>
<sequence length="193" mass="20852">MSGLRSDRIWLFGGLALVVLLIVAGWFVMIKPKYAEASDMRGQVEDATTQFAQLRKRLADLKADNENLPEYQADKARYEKALPTADSIPAFLRQLQTLGSTLKVDVSAYTASARSTSAVVSTVEELPISLNATGRVADISKFVDALQNTQPRAVLIRSAVLTLGDLDSAELSLTLVAFRNTSASNGTTVTTTQ</sequence>
<evidence type="ECO:0000313" key="4">
    <source>
        <dbReference type="Proteomes" id="UP001240150"/>
    </source>
</evidence>
<reference evidence="3 4" key="1">
    <citation type="submission" date="2023-06" db="EMBL/GenBank/DDBJ databases">
        <authorList>
            <person name="Yushchuk O."/>
            <person name="Binda E."/>
            <person name="Ruckert-Reed C."/>
            <person name="Fedorenko V."/>
            <person name="Kalinowski J."/>
            <person name="Marinelli F."/>
        </authorList>
    </citation>
    <scope>NUCLEOTIDE SEQUENCE [LARGE SCALE GENOMIC DNA]</scope>
    <source>
        <strain evidence="3 4">NRRL 3884</strain>
    </source>
</reference>
<dbReference type="InterPro" id="IPR007445">
    <property type="entry name" value="PilO"/>
</dbReference>
<keyword evidence="2" id="KW-0472">Membrane</keyword>
<feature type="transmembrane region" description="Helical" evidence="2">
    <location>
        <begin position="9"/>
        <end position="29"/>
    </location>
</feature>
<dbReference type="Proteomes" id="UP001240150">
    <property type="component" value="Chromosome"/>
</dbReference>
<keyword evidence="4" id="KW-1185">Reference proteome</keyword>
<protein>
    <submittedName>
        <fullName evidence="3">Type 4a pilus biogenesis protein PilO</fullName>
    </submittedName>
</protein>
<keyword evidence="2" id="KW-1133">Transmembrane helix</keyword>